<organism evidence="1 2">
    <name type="scientific">Eumeta variegata</name>
    <name type="common">Bagworm moth</name>
    <name type="synonym">Eumeta japonica</name>
    <dbReference type="NCBI Taxonomy" id="151549"/>
    <lineage>
        <taxon>Eukaryota</taxon>
        <taxon>Metazoa</taxon>
        <taxon>Ecdysozoa</taxon>
        <taxon>Arthropoda</taxon>
        <taxon>Hexapoda</taxon>
        <taxon>Insecta</taxon>
        <taxon>Pterygota</taxon>
        <taxon>Neoptera</taxon>
        <taxon>Endopterygota</taxon>
        <taxon>Lepidoptera</taxon>
        <taxon>Glossata</taxon>
        <taxon>Ditrysia</taxon>
        <taxon>Tineoidea</taxon>
        <taxon>Psychidae</taxon>
        <taxon>Oiketicinae</taxon>
        <taxon>Eumeta</taxon>
    </lineage>
</organism>
<dbReference type="AlphaFoldDB" id="A0A4C1XBU4"/>
<gene>
    <name evidence="1" type="ORF">EVAR_30056_1</name>
</gene>
<accession>A0A4C1XBU4</accession>
<comment type="caution">
    <text evidence="1">The sequence shown here is derived from an EMBL/GenBank/DDBJ whole genome shotgun (WGS) entry which is preliminary data.</text>
</comment>
<dbReference type="Proteomes" id="UP000299102">
    <property type="component" value="Unassembled WGS sequence"/>
</dbReference>
<keyword evidence="2" id="KW-1185">Reference proteome</keyword>
<evidence type="ECO:0000313" key="2">
    <source>
        <dbReference type="Proteomes" id="UP000299102"/>
    </source>
</evidence>
<name>A0A4C1XBU4_EUMVA</name>
<dbReference type="EMBL" id="BGZK01000771">
    <property type="protein sequence ID" value="GBP59787.1"/>
    <property type="molecule type" value="Genomic_DNA"/>
</dbReference>
<evidence type="ECO:0000313" key="1">
    <source>
        <dbReference type="EMBL" id="GBP59787.1"/>
    </source>
</evidence>
<protein>
    <submittedName>
        <fullName evidence="1">Uncharacterized protein</fullName>
    </submittedName>
</protein>
<sequence length="121" mass="13984">MLRIENAHSDITLNLERYAIFINQIVYTIPLLNVKEENEQNRKSERKFKSIKRCGRLFRHRRTRSRAQWSGALAGCSYNDRSVFISASAPCPRPRPRLRLRPHRSAVLGATNRGVAVVLIK</sequence>
<proteinExistence type="predicted"/>
<reference evidence="1 2" key="1">
    <citation type="journal article" date="2019" name="Commun. Biol.">
        <title>The bagworm genome reveals a unique fibroin gene that provides high tensile strength.</title>
        <authorList>
            <person name="Kono N."/>
            <person name="Nakamura H."/>
            <person name="Ohtoshi R."/>
            <person name="Tomita M."/>
            <person name="Numata K."/>
            <person name="Arakawa K."/>
        </authorList>
    </citation>
    <scope>NUCLEOTIDE SEQUENCE [LARGE SCALE GENOMIC DNA]</scope>
</reference>